<accession>A0A9P4YQE3</accession>
<feature type="compositionally biased region" description="Polar residues" evidence="1">
    <location>
        <begin position="137"/>
        <end position="149"/>
    </location>
</feature>
<feature type="compositionally biased region" description="Low complexity" evidence="1">
    <location>
        <begin position="76"/>
        <end position="86"/>
    </location>
</feature>
<protein>
    <submittedName>
        <fullName evidence="2">Uncharacterized protein</fullName>
    </submittedName>
</protein>
<feature type="compositionally biased region" description="Basic and acidic residues" evidence="1">
    <location>
        <begin position="630"/>
        <end position="645"/>
    </location>
</feature>
<organism evidence="2 3">
    <name type="scientific">Geosmithia morbida</name>
    <dbReference type="NCBI Taxonomy" id="1094350"/>
    <lineage>
        <taxon>Eukaryota</taxon>
        <taxon>Fungi</taxon>
        <taxon>Dikarya</taxon>
        <taxon>Ascomycota</taxon>
        <taxon>Pezizomycotina</taxon>
        <taxon>Sordariomycetes</taxon>
        <taxon>Hypocreomycetidae</taxon>
        <taxon>Hypocreales</taxon>
        <taxon>Bionectriaceae</taxon>
        <taxon>Geosmithia</taxon>
    </lineage>
</organism>
<feature type="compositionally biased region" description="Low complexity" evidence="1">
    <location>
        <begin position="343"/>
        <end position="356"/>
    </location>
</feature>
<keyword evidence="3" id="KW-1185">Reference proteome</keyword>
<feature type="compositionally biased region" description="Low complexity" evidence="1">
    <location>
        <begin position="123"/>
        <end position="136"/>
    </location>
</feature>
<feature type="compositionally biased region" description="Low complexity" evidence="1">
    <location>
        <begin position="469"/>
        <end position="479"/>
    </location>
</feature>
<feature type="compositionally biased region" description="Polar residues" evidence="1">
    <location>
        <begin position="441"/>
        <end position="452"/>
    </location>
</feature>
<reference evidence="2" key="1">
    <citation type="submission" date="2020-03" db="EMBL/GenBank/DDBJ databases">
        <title>Site-based positive gene gene selection in Geosmithia morbida across the United States reveals a broad range of putative effectors and factors for local host and environmental adapation.</title>
        <authorList>
            <person name="Onufrak A."/>
            <person name="Murdoch R.W."/>
            <person name="Gazis R."/>
            <person name="Huff M."/>
            <person name="Staton M."/>
            <person name="Klingeman W."/>
            <person name="Hadziabdic D."/>
        </authorList>
    </citation>
    <scope>NUCLEOTIDE SEQUENCE</scope>
    <source>
        <strain evidence="2">1262</strain>
    </source>
</reference>
<feature type="compositionally biased region" description="Low complexity" evidence="1">
    <location>
        <begin position="216"/>
        <end position="229"/>
    </location>
</feature>
<dbReference type="GeneID" id="55969818"/>
<dbReference type="Proteomes" id="UP000749293">
    <property type="component" value="Unassembled WGS sequence"/>
</dbReference>
<proteinExistence type="predicted"/>
<comment type="caution">
    <text evidence="2">The sequence shown here is derived from an EMBL/GenBank/DDBJ whole genome shotgun (WGS) entry which is preliminary data.</text>
</comment>
<dbReference type="EMBL" id="JAANYQ010000020">
    <property type="protein sequence ID" value="KAF4119902.1"/>
    <property type="molecule type" value="Genomic_DNA"/>
</dbReference>
<feature type="compositionally biased region" description="Low complexity" evidence="1">
    <location>
        <begin position="95"/>
        <end position="105"/>
    </location>
</feature>
<dbReference type="AlphaFoldDB" id="A0A9P4YQE3"/>
<feature type="compositionally biased region" description="Basic and acidic residues" evidence="1">
    <location>
        <begin position="515"/>
        <end position="524"/>
    </location>
</feature>
<dbReference type="OrthoDB" id="5151921at2759"/>
<name>A0A9P4YQE3_9HYPO</name>
<feature type="compositionally biased region" description="Polar residues" evidence="1">
    <location>
        <begin position="187"/>
        <end position="215"/>
    </location>
</feature>
<feature type="region of interest" description="Disordered" evidence="1">
    <location>
        <begin position="52"/>
        <end position="669"/>
    </location>
</feature>
<evidence type="ECO:0000313" key="3">
    <source>
        <dbReference type="Proteomes" id="UP000749293"/>
    </source>
</evidence>
<sequence length="669" mass="71965">MTIIALERVSTAVATEPTDKSTWRTDTRVNITGRPGSAVGVASLMPNPCFTRAASVSPSPTFEAARPEQQLHQDQKQQMQQQQGPQAGAGGEADSLLSSPSPALSRMTQDTSSPPPPLNFNGSSSPSKIGSSVSSSPNQSQICASQVNPPSVLPLAPYQRQQVQQQAYPPNGNVAPPLQPAGASSRLEWQSDQNAWLQPNQQPMNSPRLQGQSQGQPMVQPQVYQPYNPAYAVSQTRPSPQHPQPAQYVQLYYYQAPGTGQGPPSTPGTAAQGHLTPETSSRLKGWRNRLSSQWAPNIKADKDKPAEPQPALSNHSKNRLSSDKFLSALKRPSKQADESAGSAATPAPQQPAQQHQPAHHHPHWMMPGHRPQQASLPQAHQMPPPQHGMASGQYHQPQPQPQPQPQQQLYGALGGHVPVQGSYLPQWQATPAPVCAPAPEGSNSMVSSSLQKEQQDEMSRATTAKDTQSPSMSSPSISSRQGETSNPGLVSPKTDDGDNVSPTKKDNGDPDDTNVPEKGKDKARVLSVDVTAKTPDHDDLYDATPRLPQGAADTGKARNDAAMSSSDSDSDGDDDMARSATAAGILTASSVASQMEQKPKPEYSKPESSTGQYELEDTAGARMRTMRLSSQEEKIYYDPDADKPKMSATSYPGQEWNPYSDAEFTYWDD</sequence>
<gene>
    <name evidence="2" type="ORF">GMORB2_3590</name>
</gene>
<dbReference type="RefSeq" id="XP_035318554.1">
    <property type="nucleotide sequence ID" value="XM_035465566.1"/>
</dbReference>
<feature type="compositionally biased region" description="Basic and acidic residues" evidence="1">
    <location>
        <begin position="65"/>
        <end position="75"/>
    </location>
</feature>
<evidence type="ECO:0000313" key="2">
    <source>
        <dbReference type="EMBL" id="KAF4119902.1"/>
    </source>
</evidence>
<feature type="compositionally biased region" description="Polar residues" evidence="1">
    <location>
        <begin position="587"/>
        <end position="596"/>
    </location>
</feature>
<evidence type="ECO:0000256" key="1">
    <source>
        <dbReference type="SAM" id="MobiDB-lite"/>
    </source>
</evidence>